<accession>A0A8B4LEJ2</accession>
<name>A0A8B4LEJ2_SHISO</name>
<dbReference type="AlphaFoldDB" id="A0A8B4LEJ2"/>
<dbReference type="RefSeq" id="WP_000008122.1">
    <property type="nucleotide sequence ID" value="NZ_CATNTQ010000028.1"/>
</dbReference>
<dbReference type="Proteomes" id="UP000251393">
    <property type="component" value="Unassembled WGS sequence"/>
</dbReference>
<gene>
    <name evidence="1" type="ORF">SAMEA3710766_01757</name>
</gene>
<sequence>MSFIKINRQREFMERSNSPRLVLRKEKRRNGIVNCYLSKTVRGDDTFITIELNPEHNKIRLKTTNSPEGHKMSRGCFSLTKVFEYIFHENLHEDRIIIELEKKENGWWYGNY</sequence>
<evidence type="ECO:0000313" key="1">
    <source>
        <dbReference type="EMBL" id="SRR19796.1"/>
    </source>
</evidence>
<reference evidence="1 2" key="1">
    <citation type="submission" date="2018-06" db="EMBL/GenBank/DDBJ databases">
        <authorList>
            <consortium name="Pathogen Informatics"/>
            <person name="Doyle S."/>
        </authorList>
    </citation>
    <scope>NUCLEOTIDE SEQUENCE [LARGE SCALE GENOMIC DNA]</scope>
    <source>
        <strain evidence="1 2">4028STDY6275292</strain>
    </source>
</reference>
<dbReference type="EMBL" id="UDYI01000034">
    <property type="protein sequence ID" value="SRR19796.1"/>
    <property type="molecule type" value="Genomic_DNA"/>
</dbReference>
<proteinExistence type="predicted"/>
<evidence type="ECO:0000313" key="2">
    <source>
        <dbReference type="Proteomes" id="UP000251393"/>
    </source>
</evidence>
<protein>
    <submittedName>
        <fullName evidence="1">Uncharacterized protein</fullName>
    </submittedName>
</protein>
<comment type="caution">
    <text evidence="1">The sequence shown here is derived from an EMBL/GenBank/DDBJ whole genome shotgun (WGS) entry which is preliminary data.</text>
</comment>
<organism evidence="1 2">
    <name type="scientific">Shigella sonnei</name>
    <dbReference type="NCBI Taxonomy" id="624"/>
    <lineage>
        <taxon>Bacteria</taxon>
        <taxon>Pseudomonadati</taxon>
        <taxon>Pseudomonadota</taxon>
        <taxon>Gammaproteobacteria</taxon>
        <taxon>Enterobacterales</taxon>
        <taxon>Enterobacteriaceae</taxon>
        <taxon>Shigella</taxon>
    </lineage>
</organism>